<keyword evidence="1" id="KW-0812">Transmembrane</keyword>
<feature type="transmembrane region" description="Helical" evidence="1">
    <location>
        <begin position="210"/>
        <end position="233"/>
    </location>
</feature>
<dbReference type="Proteomes" id="UP001458880">
    <property type="component" value="Unassembled WGS sequence"/>
</dbReference>
<gene>
    <name evidence="2" type="ORF">QE152_g40131</name>
</gene>
<evidence type="ECO:0000313" key="3">
    <source>
        <dbReference type="Proteomes" id="UP001458880"/>
    </source>
</evidence>
<evidence type="ECO:0000256" key="1">
    <source>
        <dbReference type="SAM" id="Phobius"/>
    </source>
</evidence>
<proteinExistence type="predicted"/>
<feature type="transmembrane region" description="Helical" evidence="1">
    <location>
        <begin position="68"/>
        <end position="90"/>
    </location>
</feature>
<accession>A0AAW1HSF7</accession>
<sequence>MIVTAESQMKRKSLWEKLVQIAAWRRSTDTTATPESFYYYFRPIAVICRLLGVLPLKNLNDVSCKSLGFAYVSIPVGYTVMLLVICAGIILCSLDFKDLKENLANADASVLWRCVVIALMIARAFIHCFFCVNRSRIFVKLIKILDFFDRENIRKRAELKIAQGHNRMFWKTMLPLLIGIMTIAITLSDYLSFCYLTLMHTYTKVFYGIWYVSLAVLGLWEVVPLYLYIYFAFTVKNNFRSISNMCMELIPRRKAFIRAGEHQSPTNTLNILRDIKCFYILMADVVKKLNSSCGVFLAIDQFYVIVTFVVNLYVFFFADNKDVNLLYFLVVNVSLILVMVFVSHGITSEVSSNLSYTV</sequence>
<reference evidence="2 3" key="1">
    <citation type="journal article" date="2024" name="BMC Genomics">
        <title>De novo assembly and annotation of Popillia japonica's genome with initial clues to its potential as an invasive pest.</title>
        <authorList>
            <person name="Cucini C."/>
            <person name="Boschi S."/>
            <person name="Funari R."/>
            <person name="Cardaioli E."/>
            <person name="Iannotti N."/>
            <person name="Marturano G."/>
            <person name="Paoli F."/>
            <person name="Bruttini M."/>
            <person name="Carapelli A."/>
            <person name="Frati F."/>
            <person name="Nardi F."/>
        </authorList>
    </citation>
    <scope>NUCLEOTIDE SEQUENCE [LARGE SCALE GENOMIC DNA]</scope>
    <source>
        <strain evidence="2">DMR45628</strain>
    </source>
</reference>
<feature type="transmembrane region" description="Helical" evidence="1">
    <location>
        <begin position="324"/>
        <end position="342"/>
    </location>
</feature>
<name>A0AAW1HSF7_POPJA</name>
<dbReference type="EMBL" id="JASPKY010001048">
    <property type="protein sequence ID" value="KAK9679306.1"/>
    <property type="molecule type" value="Genomic_DNA"/>
</dbReference>
<feature type="transmembrane region" description="Helical" evidence="1">
    <location>
        <begin position="110"/>
        <end position="132"/>
    </location>
</feature>
<keyword evidence="1" id="KW-1133">Transmembrane helix</keyword>
<keyword evidence="3" id="KW-1185">Reference proteome</keyword>
<dbReference type="AlphaFoldDB" id="A0AAW1HSF7"/>
<feature type="transmembrane region" description="Helical" evidence="1">
    <location>
        <begin position="295"/>
        <end position="318"/>
    </location>
</feature>
<protein>
    <recommendedName>
        <fullName evidence="4">Gustatory receptor</fullName>
    </recommendedName>
</protein>
<comment type="caution">
    <text evidence="2">The sequence shown here is derived from an EMBL/GenBank/DDBJ whole genome shotgun (WGS) entry which is preliminary data.</text>
</comment>
<feature type="transmembrane region" description="Helical" evidence="1">
    <location>
        <begin position="176"/>
        <end position="198"/>
    </location>
</feature>
<keyword evidence="1" id="KW-0472">Membrane</keyword>
<evidence type="ECO:0008006" key="4">
    <source>
        <dbReference type="Google" id="ProtNLM"/>
    </source>
</evidence>
<evidence type="ECO:0000313" key="2">
    <source>
        <dbReference type="EMBL" id="KAK9679306.1"/>
    </source>
</evidence>
<organism evidence="2 3">
    <name type="scientific">Popillia japonica</name>
    <name type="common">Japanese beetle</name>
    <dbReference type="NCBI Taxonomy" id="7064"/>
    <lineage>
        <taxon>Eukaryota</taxon>
        <taxon>Metazoa</taxon>
        <taxon>Ecdysozoa</taxon>
        <taxon>Arthropoda</taxon>
        <taxon>Hexapoda</taxon>
        <taxon>Insecta</taxon>
        <taxon>Pterygota</taxon>
        <taxon>Neoptera</taxon>
        <taxon>Endopterygota</taxon>
        <taxon>Coleoptera</taxon>
        <taxon>Polyphaga</taxon>
        <taxon>Scarabaeiformia</taxon>
        <taxon>Scarabaeidae</taxon>
        <taxon>Rutelinae</taxon>
        <taxon>Popillia</taxon>
    </lineage>
</organism>